<evidence type="ECO:0000313" key="2">
    <source>
        <dbReference type="Proteomes" id="UP000277294"/>
    </source>
</evidence>
<proteinExistence type="predicted"/>
<keyword evidence="2" id="KW-1185">Reference proteome</keyword>
<protein>
    <submittedName>
        <fullName evidence="1">Uncharacterized protein</fullName>
    </submittedName>
</protein>
<dbReference type="AlphaFoldDB" id="A0A3P4B1R3"/>
<evidence type="ECO:0000313" key="1">
    <source>
        <dbReference type="EMBL" id="VCU70227.1"/>
    </source>
</evidence>
<sequence length="130" mass="13933">MNVHAISCAAPAAGRAIGVGSETMNPAMPMAAGAPAASYYPPGTIGADPALRQRIETALAELGRAREERFGYAAYRAVIAGFKRDFSIASYLPWTAIWDWPVGRADEILNYLEGRYAETLGRPAGGMAWR</sequence>
<dbReference type="EMBL" id="UWPJ01000017">
    <property type="protein sequence ID" value="VCU70227.1"/>
    <property type="molecule type" value="Genomic_DNA"/>
</dbReference>
<name>A0A3P4B1R3_9BURK</name>
<dbReference type="Proteomes" id="UP000277294">
    <property type="component" value="Unassembled WGS sequence"/>
</dbReference>
<accession>A0A3P4B1R3</accession>
<reference evidence="1 2" key="1">
    <citation type="submission" date="2018-10" db="EMBL/GenBank/DDBJ databases">
        <authorList>
            <person name="Criscuolo A."/>
        </authorList>
    </citation>
    <scope>NUCLEOTIDE SEQUENCE [LARGE SCALE GENOMIC DNA]</scope>
    <source>
        <strain evidence="1">DnA1</strain>
    </source>
</reference>
<gene>
    <name evidence="1" type="ORF">PIGHUM_02294</name>
</gene>
<organism evidence="1 2">
    <name type="scientific">Pigmentiphaga humi</name>
    <dbReference type="NCBI Taxonomy" id="2478468"/>
    <lineage>
        <taxon>Bacteria</taxon>
        <taxon>Pseudomonadati</taxon>
        <taxon>Pseudomonadota</taxon>
        <taxon>Betaproteobacteria</taxon>
        <taxon>Burkholderiales</taxon>
        <taxon>Alcaligenaceae</taxon>
        <taxon>Pigmentiphaga</taxon>
    </lineage>
</organism>